<reference evidence="1" key="1">
    <citation type="submission" date="2014-11" db="EMBL/GenBank/DDBJ databases">
        <authorList>
            <person name="Amaro Gonzalez C."/>
        </authorList>
    </citation>
    <scope>NUCLEOTIDE SEQUENCE</scope>
</reference>
<reference evidence="1" key="2">
    <citation type="journal article" date="2015" name="Fish Shellfish Immunol.">
        <title>Early steps in the European eel (Anguilla anguilla)-Vibrio vulnificus interaction in the gills: Role of the RtxA13 toxin.</title>
        <authorList>
            <person name="Callol A."/>
            <person name="Pajuelo D."/>
            <person name="Ebbesson L."/>
            <person name="Teles M."/>
            <person name="MacKenzie S."/>
            <person name="Amaro C."/>
        </authorList>
    </citation>
    <scope>NUCLEOTIDE SEQUENCE</scope>
</reference>
<protein>
    <submittedName>
        <fullName evidence="1">Uncharacterized protein</fullName>
    </submittedName>
</protein>
<dbReference type="AlphaFoldDB" id="A0A0E9PT36"/>
<organism evidence="1">
    <name type="scientific">Anguilla anguilla</name>
    <name type="common">European freshwater eel</name>
    <name type="synonym">Muraena anguilla</name>
    <dbReference type="NCBI Taxonomy" id="7936"/>
    <lineage>
        <taxon>Eukaryota</taxon>
        <taxon>Metazoa</taxon>
        <taxon>Chordata</taxon>
        <taxon>Craniata</taxon>
        <taxon>Vertebrata</taxon>
        <taxon>Euteleostomi</taxon>
        <taxon>Actinopterygii</taxon>
        <taxon>Neopterygii</taxon>
        <taxon>Teleostei</taxon>
        <taxon>Anguilliformes</taxon>
        <taxon>Anguillidae</taxon>
        <taxon>Anguilla</taxon>
    </lineage>
</organism>
<dbReference type="EMBL" id="GBXM01101549">
    <property type="protein sequence ID" value="JAH07028.1"/>
    <property type="molecule type" value="Transcribed_RNA"/>
</dbReference>
<sequence length="33" mass="3664">MTAMVVSTVIIRCQQRPTLRILSSKTHNCSDSS</sequence>
<evidence type="ECO:0000313" key="1">
    <source>
        <dbReference type="EMBL" id="JAH07028.1"/>
    </source>
</evidence>
<accession>A0A0E9PT36</accession>
<dbReference type="EMBL" id="GBXM01107050">
    <property type="protein sequence ID" value="JAH01527.1"/>
    <property type="molecule type" value="Transcribed_RNA"/>
</dbReference>
<proteinExistence type="predicted"/>
<name>A0A0E9PT36_ANGAN</name>